<evidence type="ECO:0000256" key="3">
    <source>
        <dbReference type="ARBA" id="ARBA00048132"/>
    </source>
</evidence>
<keyword evidence="1" id="KW-0285">Flavoprotein</keyword>
<gene>
    <name evidence="6" type="ORF">GJ743_10115</name>
</gene>
<dbReference type="Pfam" id="PF07992">
    <property type="entry name" value="Pyr_redox_2"/>
    <property type="match status" value="1"/>
</dbReference>
<protein>
    <submittedName>
        <fullName evidence="6">FAD-dependent oxidoreductase</fullName>
    </submittedName>
</protein>
<dbReference type="PRINTS" id="PR00368">
    <property type="entry name" value="FADPNR"/>
</dbReference>
<evidence type="ECO:0000256" key="2">
    <source>
        <dbReference type="ARBA" id="ARBA00023002"/>
    </source>
</evidence>
<evidence type="ECO:0000256" key="4">
    <source>
        <dbReference type="SAM" id="MobiDB-lite"/>
    </source>
</evidence>
<feature type="region of interest" description="Disordered" evidence="4">
    <location>
        <begin position="559"/>
        <end position="618"/>
    </location>
</feature>
<evidence type="ECO:0000259" key="5">
    <source>
        <dbReference type="Pfam" id="PF07992"/>
    </source>
</evidence>
<keyword evidence="2" id="KW-0560">Oxidoreductase</keyword>
<feature type="compositionally biased region" description="Pro residues" evidence="4">
    <location>
        <begin position="578"/>
        <end position="588"/>
    </location>
</feature>
<reference evidence="6 7" key="1">
    <citation type="submission" date="2019-11" db="EMBL/GenBank/DDBJ databases">
        <title>Agromyces kandeliae sp. nov., isolated from mangrove soil.</title>
        <authorList>
            <person name="Wang R."/>
        </authorList>
    </citation>
    <scope>NUCLEOTIDE SEQUENCE [LARGE SCALE GENOMIC DNA]</scope>
    <source>
        <strain evidence="6 7">JCM 11433</strain>
    </source>
</reference>
<dbReference type="InterPro" id="IPR036188">
    <property type="entry name" value="FAD/NAD-bd_sf"/>
</dbReference>
<evidence type="ECO:0000313" key="6">
    <source>
        <dbReference type="EMBL" id="MTH68723.1"/>
    </source>
</evidence>
<dbReference type="EMBL" id="WMLB01000023">
    <property type="protein sequence ID" value="MTH68723.1"/>
    <property type="molecule type" value="Genomic_DNA"/>
</dbReference>
<feature type="domain" description="FAD/NAD(P)-binding" evidence="5">
    <location>
        <begin position="237"/>
        <end position="545"/>
    </location>
</feature>
<sequence length="618" mass="65606">MSSVARPVIMVVAREPGARTSVVTELERRYTVDYAVVPVHDDREAAERIDALADEGGQLALILADRAGDLDGRTVFSHARRRFPDVRRGRLIEWGQWGDSAVREEILSLMAAAELEYYVIRPWHSPDEYFHRTITEFLLEWERSIGLRPREVAVIGRAGMPRTHELRSLLARGGIPHEWLEPGSDAARERLFAVGVEEELPDVPVVLLLDGRVLLDPGNAELAAAYGLTTTLDGEADVVVVGAGPGGLAAAVYAASEGLDVLVVERESIGGQAGSSSLIRNYLGFSRGISGSELAQRAYQQAWVFGARFAHAREAVGIERDADGFRVRVAPEDCIRCSSIVLATGVSYRRLDVDELTPFEGAGVYYGASAIEAQGMAGRHVTIIGGGNSAGQAALHLARYAASVTVLVRGTGLAASMSQYLIDQLVAQGVAVRTRAEVVGGGGDGVLERIRVRDRDTGEERDVECGGLFVLIGAAPRTEWLPPEILRDRWGYVLTGPEVVAEGERANWPLEREPFPHETSVPGVFAVGDARRGSVKRVASAVGEGSVVVSSVHRRLAEVETGTVEPASAATLGVASPVPEPPAPPAPPAEDVAPPAAPTPPADDAAPTAAQGSGASGP</sequence>
<comment type="caution">
    <text evidence="6">The sequence shown here is derived from an EMBL/GenBank/DDBJ whole genome shotgun (WGS) entry which is preliminary data.</text>
</comment>
<dbReference type="PRINTS" id="PR00469">
    <property type="entry name" value="PNDRDTASEII"/>
</dbReference>
<dbReference type="AlphaFoldDB" id="A0A6I3MEL7"/>
<dbReference type="GO" id="GO:0004791">
    <property type="term" value="F:thioredoxin-disulfide reductase (NADPH) activity"/>
    <property type="evidence" value="ECO:0007669"/>
    <property type="project" value="UniProtKB-EC"/>
</dbReference>
<evidence type="ECO:0000313" key="7">
    <source>
        <dbReference type="Proteomes" id="UP000433071"/>
    </source>
</evidence>
<keyword evidence="7" id="KW-1185">Reference proteome</keyword>
<proteinExistence type="predicted"/>
<dbReference type="OrthoDB" id="109585at2"/>
<dbReference type="Proteomes" id="UP000433071">
    <property type="component" value="Unassembled WGS sequence"/>
</dbReference>
<dbReference type="InterPro" id="IPR023753">
    <property type="entry name" value="FAD/NAD-binding_dom"/>
</dbReference>
<dbReference type="RefSeq" id="WP_155051806.1">
    <property type="nucleotide sequence ID" value="NZ_BAAAIB010000002.1"/>
</dbReference>
<name>A0A6I3MEL7_9MICO</name>
<comment type="catalytic activity">
    <reaction evidence="3">
        <text>[thioredoxin]-dithiol + NADP(+) = [thioredoxin]-disulfide + NADPH + H(+)</text>
        <dbReference type="Rhea" id="RHEA:20345"/>
        <dbReference type="Rhea" id="RHEA-COMP:10698"/>
        <dbReference type="Rhea" id="RHEA-COMP:10700"/>
        <dbReference type="ChEBI" id="CHEBI:15378"/>
        <dbReference type="ChEBI" id="CHEBI:29950"/>
        <dbReference type="ChEBI" id="CHEBI:50058"/>
        <dbReference type="ChEBI" id="CHEBI:57783"/>
        <dbReference type="ChEBI" id="CHEBI:58349"/>
        <dbReference type="EC" id="1.8.1.9"/>
    </reaction>
</comment>
<dbReference type="InterPro" id="IPR050097">
    <property type="entry name" value="Ferredoxin-NADP_redctase_2"/>
</dbReference>
<dbReference type="SUPFAM" id="SSF51905">
    <property type="entry name" value="FAD/NAD(P)-binding domain"/>
    <property type="match status" value="1"/>
</dbReference>
<evidence type="ECO:0000256" key="1">
    <source>
        <dbReference type="ARBA" id="ARBA00022630"/>
    </source>
</evidence>
<accession>A0A6I3MEL7</accession>
<organism evidence="6 7">
    <name type="scientific">Agromyces bracchium</name>
    <dbReference type="NCBI Taxonomy" id="88376"/>
    <lineage>
        <taxon>Bacteria</taxon>
        <taxon>Bacillati</taxon>
        <taxon>Actinomycetota</taxon>
        <taxon>Actinomycetes</taxon>
        <taxon>Micrococcales</taxon>
        <taxon>Microbacteriaceae</taxon>
        <taxon>Agromyces</taxon>
    </lineage>
</organism>
<dbReference type="Gene3D" id="3.50.50.60">
    <property type="entry name" value="FAD/NAD(P)-binding domain"/>
    <property type="match status" value="2"/>
</dbReference>
<dbReference type="PANTHER" id="PTHR48105">
    <property type="entry name" value="THIOREDOXIN REDUCTASE 1-RELATED-RELATED"/>
    <property type="match status" value="1"/>
</dbReference>